<keyword evidence="3" id="KW-1185">Reference proteome</keyword>
<reference evidence="2 3" key="1">
    <citation type="submission" date="2019-03" db="EMBL/GenBank/DDBJ databases">
        <title>First draft genome of Liparis tanakae, snailfish: a comprehensive survey of snailfish specific genes.</title>
        <authorList>
            <person name="Kim W."/>
            <person name="Song I."/>
            <person name="Jeong J.-H."/>
            <person name="Kim D."/>
            <person name="Kim S."/>
            <person name="Ryu S."/>
            <person name="Song J.Y."/>
            <person name="Lee S.K."/>
        </authorList>
    </citation>
    <scope>NUCLEOTIDE SEQUENCE [LARGE SCALE GENOMIC DNA]</scope>
    <source>
        <tissue evidence="2">Muscle</tissue>
    </source>
</reference>
<evidence type="ECO:0000313" key="2">
    <source>
        <dbReference type="EMBL" id="TNN56687.1"/>
    </source>
</evidence>
<dbReference type="AlphaFoldDB" id="A0A4Z2GSW2"/>
<evidence type="ECO:0000256" key="1">
    <source>
        <dbReference type="SAM" id="MobiDB-lite"/>
    </source>
</evidence>
<accession>A0A4Z2GSW2</accession>
<protein>
    <submittedName>
        <fullName evidence="2">Uncharacterized protein</fullName>
    </submittedName>
</protein>
<comment type="caution">
    <text evidence="2">The sequence shown here is derived from an EMBL/GenBank/DDBJ whole genome shotgun (WGS) entry which is preliminary data.</text>
</comment>
<dbReference type="EMBL" id="SRLO01000423">
    <property type="protein sequence ID" value="TNN56687.1"/>
    <property type="molecule type" value="Genomic_DNA"/>
</dbReference>
<evidence type="ECO:0000313" key="3">
    <source>
        <dbReference type="Proteomes" id="UP000314294"/>
    </source>
</evidence>
<feature type="region of interest" description="Disordered" evidence="1">
    <location>
        <begin position="1"/>
        <end position="31"/>
    </location>
</feature>
<dbReference type="Proteomes" id="UP000314294">
    <property type="component" value="Unassembled WGS sequence"/>
</dbReference>
<sequence>MGKGLPSCRNNKIGAALLRPPGLRSRTGRKGWGNAEDRPVHLWHTDAGGPLISRRLRVLRPAGREHRLLLLSGAAAPEKRYVPNGSQLQSKVLIGAPPRREPSGALTSLGALMGTMMRLKSPENRTFAVIIIYDDVI</sequence>
<organism evidence="2 3">
    <name type="scientific">Liparis tanakae</name>
    <name type="common">Tanaka's snailfish</name>
    <dbReference type="NCBI Taxonomy" id="230148"/>
    <lineage>
        <taxon>Eukaryota</taxon>
        <taxon>Metazoa</taxon>
        <taxon>Chordata</taxon>
        <taxon>Craniata</taxon>
        <taxon>Vertebrata</taxon>
        <taxon>Euteleostomi</taxon>
        <taxon>Actinopterygii</taxon>
        <taxon>Neopterygii</taxon>
        <taxon>Teleostei</taxon>
        <taxon>Neoteleostei</taxon>
        <taxon>Acanthomorphata</taxon>
        <taxon>Eupercaria</taxon>
        <taxon>Perciformes</taxon>
        <taxon>Cottioidei</taxon>
        <taxon>Cottales</taxon>
        <taxon>Liparidae</taxon>
        <taxon>Liparis</taxon>
    </lineage>
</organism>
<name>A0A4Z2GSW2_9TELE</name>
<proteinExistence type="predicted"/>
<gene>
    <name evidence="2" type="ORF">EYF80_033114</name>
</gene>